<reference evidence="9 10" key="1">
    <citation type="submission" date="2019-01" db="EMBL/GenBank/DDBJ databases">
        <authorList>
            <person name="Zhang S."/>
        </authorList>
    </citation>
    <scope>NUCLEOTIDE SEQUENCE [LARGE SCALE GENOMIC DNA]</scope>
    <source>
        <strain evidence="9 10">1626</strain>
    </source>
</reference>
<dbReference type="GO" id="GO:0015297">
    <property type="term" value="F:antiporter activity"/>
    <property type="evidence" value="ECO:0007669"/>
    <property type="project" value="InterPro"/>
</dbReference>
<feature type="transmembrane region" description="Helical" evidence="8">
    <location>
        <begin position="12"/>
        <end position="31"/>
    </location>
</feature>
<gene>
    <name evidence="9" type="ORF">E4582_11500</name>
</gene>
<organism evidence="9 10">
    <name type="scientific">Luteimonas yindakuii</name>
    <dbReference type="NCBI Taxonomy" id="2565782"/>
    <lineage>
        <taxon>Bacteria</taxon>
        <taxon>Pseudomonadati</taxon>
        <taxon>Pseudomonadota</taxon>
        <taxon>Gammaproteobacteria</taxon>
        <taxon>Lysobacterales</taxon>
        <taxon>Lysobacteraceae</taxon>
        <taxon>Luteimonas</taxon>
    </lineage>
</organism>
<dbReference type="Pfam" id="PF01758">
    <property type="entry name" value="SBF"/>
    <property type="match status" value="1"/>
</dbReference>
<dbReference type="InterPro" id="IPR002657">
    <property type="entry name" value="BilAc:Na_symport/Acr3"/>
</dbReference>
<evidence type="ECO:0000256" key="1">
    <source>
        <dbReference type="ARBA" id="ARBA00004651"/>
    </source>
</evidence>
<feature type="transmembrane region" description="Helical" evidence="8">
    <location>
        <begin position="229"/>
        <end position="249"/>
    </location>
</feature>
<accession>A0A4Z1R2T4</accession>
<dbReference type="GO" id="GO:0015104">
    <property type="term" value="F:antimonite transmembrane transporter activity"/>
    <property type="evidence" value="ECO:0007669"/>
    <property type="project" value="TreeGrafter"/>
</dbReference>
<evidence type="ECO:0000256" key="8">
    <source>
        <dbReference type="SAM" id="Phobius"/>
    </source>
</evidence>
<evidence type="ECO:0000256" key="5">
    <source>
        <dbReference type="ARBA" id="ARBA00022692"/>
    </source>
</evidence>
<keyword evidence="6 8" id="KW-1133">Transmembrane helix</keyword>
<feature type="transmembrane region" description="Helical" evidence="8">
    <location>
        <begin position="197"/>
        <end position="217"/>
    </location>
</feature>
<evidence type="ECO:0000256" key="3">
    <source>
        <dbReference type="ARBA" id="ARBA00022448"/>
    </source>
</evidence>
<dbReference type="InterPro" id="IPR004706">
    <property type="entry name" value="Arsenical-R_Acr3"/>
</dbReference>
<evidence type="ECO:0000313" key="10">
    <source>
        <dbReference type="Proteomes" id="UP000298681"/>
    </source>
</evidence>
<dbReference type="RefSeq" id="WP_134674976.1">
    <property type="nucleotide sequence ID" value="NZ_SPUH01000002.1"/>
</dbReference>
<feature type="transmembrane region" description="Helical" evidence="8">
    <location>
        <begin position="68"/>
        <end position="90"/>
    </location>
</feature>
<sequence>MTRLQLERHQVWIYLAAIAGGLVLGTSQAGRRDAFELVLWPALVVLLYATFVQVPLLQLREAFADRRFLAAVVTGNFVLVPLLVFAMLQLLPADPAFRLGVALVLLVPCTDWFIGFAQMGGGDTPRAIAVTPLNLVLQLLLLPLYLWSLPGAWRSDGLPAASVVPAVLVVLVPLVAAAITARWVDARPSRAWLRERLAWWPVPLLALVVLLVAASQVATVRAALDVLPVVVPLFAGYLVAAAMIAKVLGSVFGLPARHGRTLCFSLGTRNSFVVLPLALALPDGWAVAAVVIVTQSLVELLGMLAYLRWVPRLFPAER</sequence>
<dbReference type="AlphaFoldDB" id="A0A4Z1R2T4"/>
<dbReference type="Gene3D" id="1.20.1530.20">
    <property type="match status" value="1"/>
</dbReference>
<comment type="subcellular location">
    <subcellularLocation>
        <location evidence="1">Cell membrane</location>
        <topology evidence="1">Multi-pass membrane protein</topology>
    </subcellularLocation>
</comment>
<evidence type="ECO:0000256" key="4">
    <source>
        <dbReference type="ARBA" id="ARBA00022475"/>
    </source>
</evidence>
<keyword evidence="5 8" id="KW-0812">Transmembrane</keyword>
<feature type="transmembrane region" description="Helical" evidence="8">
    <location>
        <begin position="127"/>
        <end position="148"/>
    </location>
</feature>
<proteinExistence type="inferred from homology"/>
<feature type="transmembrane region" description="Helical" evidence="8">
    <location>
        <begin position="37"/>
        <end position="56"/>
    </location>
</feature>
<keyword evidence="7 8" id="KW-0472">Membrane</keyword>
<feature type="transmembrane region" description="Helical" evidence="8">
    <location>
        <begin position="96"/>
        <end position="115"/>
    </location>
</feature>
<dbReference type="PANTHER" id="PTHR43057:SF1">
    <property type="entry name" value="ARSENICAL-RESISTANCE PROTEIN 3"/>
    <property type="match status" value="1"/>
</dbReference>
<feature type="transmembrane region" description="Helical" evidence="8">
    <location>
        <begin position="160"/>
        <end position="185"/>
    </location>
</feature>
<dbReference type="EMBL" id="SPUH01000002">
    <property type="protein sequence ID" value="TKS52855.1"/>
    <property type="molecule type" value="Genomic_DNA"/>
</dbReference>
<dbReference type="InterPro" id="IPR038770">
    <property type="entry name" value="Na+/solute_symporter_sf"/>
</dbReference>
<evidence type="ECO:0000256" key="2">
    <source>
        <dbReference type="ARBA" id="ARBA00010110"/>
    </source>
</evidence>
<evidence type="ECO:0000313" key="9">
    <source>
        <dbReference type="EMBL" id="TKS52855.1"/>
    </source>
</evidence>
<dbReference type="GO" id="GO:0005886">
    <property type="term" value="C:plasma membrane"/>
    <property type="evidence" value="ECO:0007669"/>
    <property type="project" value="UniProtKB-SubCell"/>
</dbReference>
<dbReference type="Proteomes" id="UP000298681">
    <property type="component" value="Unassembled WGS sequence"/>
</dbReference>
<keyword evidence="10" id="KW-1185">Reference proteome</keyword>
<keyword evidence="4" id="KW-1003">Cell membrane</keyword>
<comment type="similarity">
    <text evidence="2">Belongs to the arsenical resistance-3 (ACR3) (TC 2.A.59) family.</text>
</comment>
<dbReference type="PANTHER" id="PTHR43057">
    <property type="entry name" value="ARSENITE EFFLUX TRANSPORTER"/>
    <property type="match status" value="1"/>
</dbReference>
<protein>
    <submittedName>
        <fullName evidence="9">Arsenic resistance protein</fullName>
    </submittedName>
</protein>
<evidence type="ECO:0000256" key="6">
    <source>
        <dbReference type="ARBA" id="ARBA00022989"/>
    </source>
</evidence>
<comment type="caution">
    <text evidence="9">The sequence shown here is derived from an EMBL/GenBank/DDBJ whole genome shotgun (WGS) entry which is preliminary data.</text>
</comment>
<evidence type="ECO:0000256" key="7">
    <source>
        <dbReference type="ARBA" id="ARBA00023136"/>
    </source>
</evidence>
<keyword evidence="3" id="KW-0813">Transport</keyword>
<dbReference type="GO" id="GO:0015105">
    <property type="term" value="F:arsenite transmembrane transporter activity"/>
    <property type="evidence" value="ECO:0007669"/>
    <property type="project" value="TreeGrafter"/>
</dbReference>
<name>A0A4Z1R2T4_9GAMM</name>